<dbReference type="AlphaFoldDB" id="A0A4Q9M9J2"/>
<gene>
    <name evidence="1" type="ORF">BD311DRAFT_153712</name>
</gene>
<dbReference type="EMBL" id="ML143547">
    <property type="protein sequence ID" value="TBU22326.1"/>
    <property type="molecule type" value="Genomic_DNA"/>
</dbReference>
<protein>
    <submittedName>
        <fullName evidence="1">Uncharacterized protein</fullName>
    </submittedName>
</protein>
<sequence>MSTPEGEPALLVSVVPVRTHNHICRARAPGRCHTQIQPASCIREGYVMYWDLLREFCFFV</sequence>
<name>A0A4Q9M9J2_9APHY</name>
<organism evidence="1">
    <name type="scientific">Dichomitus squalens</name>
    <dbReference type="NCBI Taxonomy" id="114155"/>
    <lineage>
        <taxon>Eukaryota</taxon>
        <taxon>Fungi</taxon>
        <taxon>Dikarya</taxon>
        <taxon>Basidiomycota</taxon>
        <taxon>Agaricomycotina</taxon>
        <taxon>Agaricomycetes</taxon>
        <taxon>Polyporales</taxon>
        <taxon>Polyporaceae</taxon>
        <taxon>Dichomitus</taxon>
    </lineage>
</organism>
<evidence type="ECO:0000313" key="1">
    <source>
        <dbReference type="EMBL" id="TBU22326.1"/>
    </source>
</evidence>
<proteinExistence type="predicted"/>
<accession>A0A4Q9M9J2</accession>
<reference evidence="1" key="1">
    <citation type="submission" date="2019-01" db="EMBL/GenBank/DDBJ databases">
        <title>Draft genome sequences of three monokaryotic isolates of the white-rot basidiomycete fungus Dichomitus squalens.</title>
        <authorList>
            <consortium name="DOE Joint Genome Institute"/>
            <person name="Lopez S.C."/>
            <person name="Andreopoulos B."/>
            <person name="Pangilinan J."/>
            <person name="Lipzen A."/>
            <person name="Riley R."/>
            <person name="Ahrendt S."/>
            <person name="Ng V."/>
            <person name="Barry K."/>
            <person name="Daum C."/>
            <person name="Grigoriev I.V."/>
            <person name="Hilden K.S."/>
            <person name="Makela M.R."/>
            <person name="de Vries R.P."/>
        </authorList>
    </citation>
    <scope>NUCLEOTIDE SEQUENCE [LARGE SCALE GENOMIC DNA]</scope>
    <source>
        <strain evidence="1">OM18370.1</strain>
    </source>
</reference>
<dbReference type="Proteomes" id="UP000292957">
    <property type="component" value="Unassembled WGS sequence"/>
</dbReference>